<sequence length="169" mass="18434">MNLHQLSLNALDLSDQNDRPHDLLARVSVCLDRGKPDEALSLLAGPGTPWIQNARAVCQMRTGRPAEAAGILRRLVFEPSGLAMKQEVPAVFQANYATALLLEGNTDGFFSVFHAIRERGDPAVARIDAALRRWKRSMNAWQRIGSFFGTGGPSFTIDFTPGDLGSADQ</sequence>
<name>A0A5C1ALY6_9BACT</name>
<evidence type="ECO:0000313" key="1">
    <source>
        <dbReference type="EMBL" id="QEL19585.1"/>
    </source>
</evidence>
<evidence type="ECO:0008006" key="3">
    <source>
        <dbReference type="Google" id="ProtNLM"/>
    </source>
</evidence>
<reference evidence="2" key="1">
    <citation type="submission" date="2019-08" db="EMBL/GenBank/DDBJ databases">
        <title>Limnoglobus roseus gen. nov., sp. nov., a novel freshwater planctomycete with a giant genome from the family Gemmataceae.</title>
        <authorList>
            <person name="Kulichevskaya I.S."/>
            <person name="Naumoff D.G."/>
            <person name="Miroshnikov K."/>
            <person name="Ivanova A."/>
            <person name="Philippov D.A."/>
            <person name="Hakobyan A."/>
            <person name="Rijpstra I.C."/>
            <person name="Sinninghe Damste J.S."/>
            <person name="Liesack W."/>
            <person name="Dedysh S.N."/>
        </authorList>
    </citation>
    <scope>NUCLEOTIDE SEQUENCE [LARGE SCALE GENOMIC DNA]</scope>
    <source>
        <strain evidence="2">PX52</strain>
    </source>
</reference>
<keyword evidence="2" id="KW-1185">Reference proteome</keyword>
<dbReference type="SUPFAM" id="SSF48452">
    <property type="entry name" value="TPR-like"/>
    <property type="match status" value="1"/>
</dbReference>
<protein>
    <recommendedName>
        <fullName evidence="3">Tetratricopeptide repeat protein</fullName>
    </recommendedName>
</protein>
<gene>
    <name evidence="1" type="ORF">PX52LOC_06661</name>
</gene>
<dbReference type="Proteomes" id="UP000324974">
    <property type="component" value="Chromosome"/>
</dbReference>
<accession>A0A5C1ALY6</accession>
<dbReference type="InterPro" id="IPR011990">
    <property type="entry name" value="TPR-like_helical_dom_sf"/>
</dbReference>
<evidence type="ECO:0000313" key="2">
    <source>
        <dbReference type="Proteomes" id="UP000324974"/>
    </source>
</evidence>
<dbReference type="OrthoDB" id="273604at2"/>
<dbReference type="EMBL" id="CP042425">
    <property type="protein sequence ID" value="QEL19585.1"/>
    <property type="molecule type" value="Genomic_DNA"/>
</dbReference>
<dbReference type="KEGG" id="lrs:PX52LOC_06661"/>
<dbReference type="RefSeq" id="WP_149113959.1">
    <property type="nucleotide sequence ID" value="NZ_CP042425.1"/>
</dbReference>
<dbReference type="Gene3D" id="1.25.40.10">
    <property type="entry name" value="Tetratricopeptide repeat domain"/>
    <property type="match status" value="1"/>
</dbReference>
<dbReference type="AlphaFoldDB" id="A0A5C1ALY6"/>
<proteinExistence type="predicted"/>
<organism evidence="1 2">
    <name type="scientific">Limnoglobus roseus</name>
    <dbReference type="NCBI Taxonomy" id="2598579"/>
    <lineage>
        <taxon>Bacteria</taxon>
        <taxon>Pseudomonadati</taxon>
        <taxon>Planctomycetota</taxon>
        <taxon>Planctomycetia</taxon>
        <taxon>Gemmatales</taxon>
        <taxon>Gemmataceae</taxon>
        <taxon>Limnoglobus</taxon>
    </lineage>
</organism>